<accession>B8F9B5</accession>
<proteinExistence type="predicted"/>
<dbReference type="GO" id="GO:0003677">
    <property type="term" value="F:DNA binding"/>
    <property type="evidence" value="ECO:0007669"/>
    <property type="project" value="UniProtKB-UniRule"/>
</dbReference>
<dbReference type="AlphaFoldDB" id="B8F9B5"/>
<dbReference type="KEGG" id="dal:Dalk_1158"/>
<evidence type="ECO:0000256" key="2">
    <source>
        <dbReference type="PROSITE-ProRule" id="PRU00335"/>
    </source>
</evidence>
<dbReference type="PANTHER" id="PTHR43479:SF11">
    <property type="entry name" value="ACREF_ENVCD OPERON REPRESSOR-RELATED"/>
    <property type="match status" value="1"/>
</dbReference>
<protein>
    <submittedName>
        <fullName evidence="4">Transcriptional regulator, TetR family</fullName>
    </submittedName>
</protein>
<dbReference type="PRINTS" id="PR00455">
    <property type="entry name" value="HTHTETR"/>
</dbReference>
<dbReference type="InterPro" id="IPR036271">
    <property type="entry name" value="Tet_transcr_reg_TetR-rel_C_sf"/>
</dbReference>
<evidence type="ECO:0000256" key="1">
    <source>
        <dbReference type="ARBA" id="ARBA00023125"/>
    </source>
</evidence>
<dbReference type="Proteomes" id="UP000000739">
    <property type="component" value="Chromosome"/>
</dbReference>
<dbReference type="PROSITE" id="PS01081">
    <property type="entry name" value="HTH_TETR_1"/>
    <property type="match status" value="1"/>
</dbReference>
<dbReference type="InterPro" id="IPR009057">
    <property type="entry name" value="Homeodomain-like_sf"/>
</dbReference>
<sequence>METPKQRIIMECLKDDRSMKIVEKTRRKYMEYQEREKEILACAIRLFNERGYKDATTAAIAKESGISEPILYKHFENKKDLFLSCFQNIVDELIAYYKVVYKSHPEDELGYMEGVIRAYVNFVMENPDKSMFLVHLMSYQNNPDFAPAFNQFMEASITTIEKALKSAKANGLINPTVDLHFLAAMFVSQYFTVMAIQNFVDPVHYTNGALIQIMKSLMNA</sequence>
<dbReference type="EMBL" id="CP001322">
    <property type="protein sequence ID" value="ACL02861.1"/>
    <property type="molecule type" value="Genomic_DNA"/>
</dbReference>
<organism evidence="4 5">
    <name type="scientific">Desulfatibacillum aliphaticivorans</name>
    <dbReference type="NCBI Taxonomy" id="218208"/>
    <lineage>
        <taxon>Bacteria</taxon>
        <taxon>Pseudomonadati</taxon>
        <taxon>Thermodesulfobacteriota</taxon>
        <taxon>Desulfobacteria</taxon>
        <taxon>Desulfobacterales</taxon>
        <taxon>Desulfatibacillaceae</taxon>
        <taxon>Desulfatibacillum</taxon>
    </lineage>
</organism>
<evidence type="ECO:0000313" key="5">
    <source>
        <dbReference type="Proteomes" id="UP000000739"/>
    </source>
</evidence>
<keyword evidence="1 2" id="KW-0238">DNA-binding</keyword>
<dbReference type="InterPro" id="IPR001647">
    <property type="entry name" value="HTH_TetR"/>
</dbReference>
<feature type="DNA-binding region" description="H-T-H motif" evidence="2">
    <location>
        <begin position="56"/>
        <end position="75"/>
    </location>
</feature>
<dbReference type="InterPro" id="IPR050624">
    <property type="entry name" value="HTH-type_Tx_Regulator"/>
</dbReference>
<gene>
    <name evidence="4" type="ordered locus">Dalk_1158</name>
</gene>
<dbReference type="Gene3D" id="1.10.357.10">
    <property type="entry name" value="Tetracycline Repressor, domain 2"/>
    <property type="match status" value="1"/>
</dbReference>
<feature type="domain" description="HTH tetR-type" evidence="3">
    <location>
        <begin position="33"/>
        <end position="93"/>
    </location>
</feature>
<dbReference type="PROSITE" id="PS50977">
    <property type="entry name" value="HTH_TETR_2"/>
    <property type="match status" value="1"/>
</dbReference>
<dbReference type="eggNOG" id="COG1309">
    <property type="taxonomic scope" value="Bacteria"/>
</dbReference>
<dbReference type="HOGENOM" id="CLU_1254242_0_0_7"/>
<dbReference type="PANTHER" id="PTHR43479">
    <property type="entry name" value="ACREF/ENVCD OPERON REPRESSOR-RELATED"/>
    <property type="match status" value="1"/>
</dbReference>
<dbReference type="SUPFAM" id="SSF46689">
    <property type="entry name" value="Homeodomain-like"/>
    <property type="match status" value="1"/>
</dbReference>
<reference evidence="4 5" key="1">
    <citation type="journal article" date="2012" name="Environ. Microbiol.">
        <title>The genome sequence of Desulfatibacillum alkenivorans AK-01: a blueprint for anaerobic alkane oxidation.</title>
        <authorList>
            <person name="Callaghan A.V."/>
            <person name="Morris B.E."/>
            <person name="Pereira I.A."/>
            <person name="McInerney M.J."/>
            <person name="Austin R.N."/>
            <person name="Groves J.T."/>
            <person name="Kukor J.J."/>
            <person name="Suflita J.M."/>
            <person name="Young L.Y."/>
            <person name="Zylstra G.J."/>
            <person name="Wawrik B."/>
        </authorList>
    </citation>
    <scope>NUCLEOTIDE SEQUENCE [LARGE SCALE GENOMIC DNA]</scope>
    <source>
        <strain evidence="4 5">AK-01</strain>
    </source>
</reference>
<dbReference type="Pfam" id="PF00440">
    <property type="entry name" value="TetR_N"/>
    <property type="match status" value="1"/>
</dbReference>
<evidence type="ECO:0000259" key="3">
    <source>
        <dbReference type="PROSITE" id="PS50977"/>
    </source>
</evidence>
<dbReference type="InterPro" id="IPR023772">
    <property type="entry name" value="DNA-bd_HTH_TetR-type_CS"/>
</dbReference>
<keyword evidence="5" id="KW-1185">Reference proteome</keyword>
<evidence type="ECO:0000313" key="4">
    <source>
        <dbReference type="EMBL" id="ACL02861.1"/>
    </source>
</evidence>
<name>B8F9B5_DESAL</name>
<dbReference type="SUPFAM" id="SSF48498">
    <property type="entry name" value="Tetracyclin repressor-like, C-terminal domain"/>
    <property type="match status" value="1"/>
</dbReference>